<evidence type="ECO:0000313" key="4">
    <source>
        <dbReference type="Proteomes" id="UP000013966"/>
    </source>
</evidence>
<proteinExistence type="predicted"/>
<reference evidence="3 4" key="2">
    <citation type="journal article" date="2018" name="Int. J. Syst. Evol. Microbiol.">
        <title>Burkholderia insecticola sp. nov., a gut symbiotic bacterium of the bean bug Riptortus pedestris.</title>
        <authorList>
            <person name="Takeshita K."/>
            <person name="Tamaki H."/>
            <person name="Ohbayashi T."/>
            <person name="Meng X.-Y."/>
            <person name="Sone T."/>
            <person name="Mitani Y."/>
            <person name="Peeters C."/>
            <person name="Kikuchi Y."/>
            <person name="Vandamme P."/>
        </authorList>
    </citation>
    <scope>NUCLEOTIDE SEQUENCE [LARGE SCALE GENOMIC DNA]</scope>
    <source>
        <strain evidence="3">RPE64</strain>
    </source>
</reference>
<evidence type="ECO:0000256" key="1">
    <source>
        <dbReference type="SAM" id="Coils"/>
    </source>
</evidence>
<keyword evidence="1" id="KW-0175">Coiled coil</keyword>
<dbReference type="AlphaFoldDB" id="R4WZN1"/>
<dbReference type="EMBL" id="AP013058">
    <property type="protein sequence ID" value="BAN23942.1"/>
    <property type="molecule type" value="Genomic_DNA"/>
</dbReference>
<dbReference type="RefSeq" id="WP_016346091.1">
    <property type="nucleotide sequence ID" value="NC_021287.1"/>
</dbReference>
<protein>
    <recommendedName>
        <fullName evidence="2">Polysaccharide pyruvyl transferase domain-containing protein</fullName>
    </recommendedName>
</protein>
<feature type="domain" description="Polysaccharide pyruvyl transferase" evidence="2">
    <location>
        <begin position="42"/>
        <end position="253"/>
    </location>
</feature>
<gene>
    <name evidence="3" type="ORF">BRPE64_ACDS21880</name>
</gene>
<dbReference type="OrthoDB" id="5242601at2"/>
<name>R4WZN1_9BURK</name>
<dbReference type="Proteomes" id="UP000013966">
    <property type="component" value="Chromosome 1"/>
</dbReference>
<dbReference type="HOGENOM" id="CLU_569474_0_0_4"/>
<evidence type="ECO:0000313" key="3">
    <source>
        <dbReference type="EMBL" id="BAN23942.1"/>
    </source>
</evidence>
<reference evidence="3 4" key="1">
    <citation type="journal article" date="2013" name="Genome Announc.">
        <title>Complete Genome Sequence of Burkholderia sp. Strain RPE64, Bacterial Symbiont of the Bean Bug Riptortus pedestris.</title>
        <authorList>
            <person name="Shibata T.F."/>
            <person name="Maeda T."/>
            <person name="Nikoh N."/>
            <person name="Yamaguchi K."/>
            <person name="Oshima K."/>
            <person name="Hattori M."/>
            <person name="Nishiyama T."/>
            <person name="Hasebe M."/>
            <person name="Fukatsu T."/>
            <person name="Kikuchi Y."/>
            <person name="Shigenobu S."/>
        </authorList>
    </citation>
    <scope>NUCLEOTIDE SEQUENCE [LARGE SCALE GENOMIC DNA]</scope>
</reference>
<keyword evidence="4" id="KW-1185">Reference proteome</keyword>
<accession>R4WZN1</accession>
<dbReference type="Pfam" id="PF04230">
    <property type="entry name" value="PS_pyruv_trans"/>
    <property type="match status" value="1"/>
</dbReference>
<dbReference type="STRING" id="758793.BRPE64_ACDS21880"/>
<feature type="coiled-coil region" evidence="1">
    <location>
        <begin position="339"/>
        <end position="420"/>
    </location>
</feature>
<dbReference type="KEGG" id="buo:BRPE64_ACDS21880"/>
<dbReference type="InterPro" id="IPR007345">
    <property type="entry name" value="Polysacch_pyruvyl_Trfase"/>
</dbReference>
<dbReference type="PATRIC" id="fig|758793.3.peg.2191"/>
<sequence length="479" mass="53463">MTNTSVASFATQTHRVLADDPLIAFLKSIANQHVHVFPKSGNAGDGFISYAMYSLFQEFNISFTAHNQEDTVEGETVVIGGGGNLIEGHYNDVADLIRRHEEKNRVVLLPHTIVGFADVLAKTHGNLTVFCREKVSHQLALLNGANPAQTHLSHDLVFFLENDHFEKYFQAGKGVLRALRTDGEASGNMAIPADSIDISLSWNGDIWTSPQFCAHVTQAMAAFISPYATVQTDRLHVSVLSAFLQKDVYMMPNSYYKNRAVFEHSIHSRFPKVVFVNTMPTVDNAPTPLNQLPEAATPAVTSAIETAGSEDPKLNELIAELRVQLANTLGMLNERAAQAESAIEEVTMLKSRIAHAEETAMRAVESREKVERSFELQQQALRERFTDLARESERLRADLAREQERTREQLVQDASSLSQKSASLDAEMGHLRREAIEQRQRAETLHHDLNAVLTSTSWRLSRPLRSIIVRSRTLLRGSR</sequence>
<organism evidence="3 4">
    <name type="scientific">Caballeronia insecticola</name>
    <dbReference type="NCBI Taxonomy" id="758793"/>
    <lineage>
        <taxon>Bacteria</taxon>
        <taxon>Pseudomonadati</taxon>
        <taxon>Pseudomonadota</taxon>
        <taxon>Betaproteobacteria</taxon>
        <taxon>Burkholderiales</taxon>
        <taxon>Burkholderiaceae</taxon>
        <taxon>Caballeronia</taxon>
    </lineage>
</organism>
<evidence type="ECO:0000259" key="2">
    <source>
        <dbReference type="Pfam" id="PF04230"/>
    </source>
</evidence>